<feature type="binding site" evidence="3">
    <location>
        <position position="75"/>
    </location>
    <ligand>
        <name>NADP(+)</name>
        <dbReference type="ChEBI" id="CHEBI:58349"/>
    </ligand>
</feature>
<dbReference type="EMBL" id="DWXG01000049">
    <property type="protein sequence ID" value="HJB98162.1"/>
    <property type="molecule type" value="Genomic_DNA"/>
</dbReference>
<evidence type="ECO:0000313" key="5">
    <source>
        <dbReference type="EMBL" id="HJB98162.1"/>
    </source>
</evidence>
<feature type="binding site" evidence="3">
    <location>
        <position position="99"/>
    </location>
    <ligand>
        <name>shikimate</name>
        <dbReference type="ChEBI" id="CHEBI:36208"/>
    </ligand>
</feature>
<dbReference type="SUPFAM" id="SSF53223">
    <property type="entry name" value="Aminoacid dehydrogenase-like, N-terminal domain"/>
    <property type="match status" value="1"/>
</dbReference>
<feature type="binding site" evidence="3">
    <location>
        <position position="262"/>
    </location>
    <ligand>
        <name>shikimate</name>
        <dbReference type="ChEBI" id="CHEBI:36208"/>
    </ligand>
</feature>
<dbReference type="CDD" id="cd01065">
    <property type="entry name" value="NAD_bind_Shikimate_DH"/>
    <property type="match status" value="1"/>
</dbReference>
<evidence type="ECO:0000259" key="4">
    <source>
        <dbReference type="Pfam" id="PF08501"/>
    </source>
</evidence>
<proteinExistence type="inferred from homology"/>
<feature type="binding site" evidence="3">
    <location>
        <position position="234"/>
    </location>
    <ligand>
        <name>shikimate</name>
        <dbReference type="ChEBI" id="CHEBI:36208"/>
    </ligand>
</feature>
<dbReference type="GO" id="GO:0009073">
    <property type="term" value="P:aromatic amino acid family biosynthetic process"/>
    <property type="evidence" value="ECO:0007669"/>
    <property type="project" value="UniProtKB-KW"/>
</dbReference>
<evidence type="ECO:0000313" key="6">
    <source>
        <dbReference type="Proteomes" id="UP000826793"/>
    </source>
</evidence>
<dbReference type="Gene3D" id="3.40.50.10860">
    <property type="entry name" value="Leucine Dehydrogenase, chain A, domain 1"/>
    <property type="match status" value="1"/>
</dbReference>
<comment type="subunit">
    <text evidence="3">Homodimer.</text>
</comment>
<dbReference type="GO" id="GO:0019632">
    <property type="term" value="P:shikimate metabolic process"/>
    <property type="evidence" value="ECO:0007669"/>
    <property type="project" value="TreeGrafter"/>
</dbReference>
<dbReference type="Gene3D" id="3.40.50.720">
    <property type="entry name" value="NAD(P)-binding Rossmann-like Domain"/>
    <property type="match status" value="1"/>
</dbReference>
<evidence type="ECO:0000256" key="3">
    <source>
        <dbReference type="HAMAP-Rule" id="MF_00222"/>
    </source>
</evidence>
<keyword evidence="3" id="KW-0560">Oxidoreductase</keyword>
<dbReference type="Pfam" id="PF08501">
    <property type="entry name" value="Shikimate_dh_N"/>
    <property type="match status" value="1"/>
</dbReference>
<feature type="active site" description="Proton acceptor" evidence="3">
    <location>
        <position position="63"/>
    </location>
</feature>
<dbReference type="AlphaFoldDB" id="A0A9D2SG73"/>
<keyword evidence="3" id="KW-0028">Amino-acid biosynthesis</keyword>
<dbReference type="InterPro" id="IPR036291">
    <property type="entry name" value="NAD(P)-bd_dom_sf"/>
</dbReference>
<keyword evidence="3" id="KW-0521">NADP</keyword>
<comment type="catalytic activity">
    <reaction evidence="3">
        <text>shikimate + NADP(+) = 3-dehydroshikimate + NADPH + H(+)</text>
        <dbReference type="Rhea" id="RHEA:17737"/>
        <dbReference type="ChEBI" id="CHEBI:15378"/>
        <dbReference type="ChEBI" id="CHEBI:16630"/>
        <dbReference type="ChEBI" id="CHEBI:36208"/>
        <dbReference type="ChEBI" id="CHEBI:57783"/>
        <dbReference type="ChEBI" id="CHEBI:58349"/>
        <dbReference type="EC" id="1.1.1.25"/>
    </reaction>
</comment>
<keyword evidence="2 3" id="KW-0057">Aromatic amino acid biosynthesis</keyword>
<accession>A0A9D2SG73</accession>
<feature type="binding site" evidence="3">
    <location>
        <position position="232"/>
    </location>
    <ligand>
        <name>NADP(+)</name>
        <dbReference type="ChEBI" id="CHEBI:58349"/>
    </ligand>
</feature>
<feature type="binding site" evidence="3">
    <location>
        <position position="84"/>
    </location>
    <ligand>
        <name>shikimate</name>
        <dbReference type="ChEBI" id="CHEBI:36208"/>
    </ligand>
</feature>
<comment type="pathway">
    <text evidence="1 3">Metabolic intermediate biosynthesis; chorismate biosynthesis; chorismate from D-erythrose 4-phosphate and phosphoenolpyruvate: step 4/7.</text>
</comment>
<feature type="domain" description="Shikimate dehydrogenase substrate binding N-terminal" evidence="4">
    <location>
        <begin position="8"/>
        <end position="86"/>
    </location>
</feature>
<dbReference type="PANTHER" id="PTHR21089">
    <property type="entry name" value="SHIKIMATE DEHYDROGENASE"/>
    <property type="match status" value="1"/>
</dbReference>
<dbReference type="InterPro" id="IPR013708">
    <property type="entry name" value="Shikimate_DH-bd_N"/>
</dbReference>
<sequence>MELQKAAVIGHPIAHTMSPFIHKRLFALEGIPCTYQVLDVPDLAAAMPELRNLDCFNITIPHKSAILPFLEELEETAGRFGSVNTVKVENGRMKGYTTDGAGCYKALNKHGLDFSGRVLLLGNGGAARALAFEAAVRQPGLDLTIACRKNSQPKAVALAQEVAAFLRERGDRGFHLAVQTYEELELECEFSARPCRNFDLLLNATSVGMFPHTGISPVPEEVVSRCKAVFDAVYNPAQTELLRLAESHGIPTVGGMEMLVYQAVAAHEIWYGTDFRRDDLEKLCQDAQQELFRLFPQTGDQPPRERMETQ</sequence>
<gene>
    <name evidence="3" type="primary">aroE</name>
    <name evidence="5" type="ORF">H9710_06245</name>
</gene>
<dbReference type="InterPro" id="IPR046346">
    <property type="entry name" value="Aminoacid_DH-like_N_sf"/>
</dbReference>
<comment type="function">
    <text evidence="3">Involved in the biosynthesis of the chorismate, which leads to the biosynthesis of aromatic amino acids. Catalyzes the reversible NADPH linked reduction of 3-dehydroshikimate (DHSA) to yield shikimate (SA).</text>
</comment>
<dbReference type="GO" id="GO:0009423">
    <property type="term" value="P:chorismate biosynthetic process"/>
    <property type="evidence" value="ECO:0007669"/>
    <property type="project" value="UniProtKB-UniRule"/>
</dbReference>
<dbReference type="SUPFAM" id="SSF51735">
    <property type="entry name" value="NAD(P)-binding Rossmann-fold domains"/>
    <property type="match status" value="1"/>
</dbReference>
<dbReference type="PANTHER" id="PTHR21089:SF1">
    <property type="entry name" value="BIFUNCTIONAL 3-DEHYDROQUINATE DEHYDRATASE_SHIKIMATE DEHYDROGENASE, CHLOROPLASTIC"/>
    <property type="match status" value="1"/>
</dbReference>
<feature type="binding site" evidence="3">
    <location>
        <position position="255"/>
    </location>
    <ligand>
        <name>NADP(+)</name>
        <dbReference type="ChEBI" id="CHEBI:58349"/>
    </ligand>
</feature>
<feature type="binding site" evidence="3">
    <location>
        <position position="59"/>
    </location>
    <ligand>
        <name>shikimate</name>
        <dbReference type="ChEBI" id="CHEBI:36208"/>
    </ligand>
</feature>
<dbReference type="GO" id="GO:0008652">
    <property type="term" value="P:amino acid biosynthetic process"/>
    <property type="evidence" value="ECO:0007669"/>
    <property type="project" value="UniProtKB-KW"/>
</dbReference>
<dbReference type="InterPro" id="IPR022893">
    <property type="entry name" value="Shikimate_DH_fam"/>
</dbReference>
<reference evidence="5" key="2">
    <citation type="submission" date="2021-04" db="EMBL/GenBank/DDBJ databases">
        <authorList>
            <person name="Gilroy R."/>
        </authorList>
    </citation>
    <scope>NUCLEOTIDE SEQUENCE</scope>
    <source>
        <strain evidence="5">CHK185-1770</strain>
    </source>
</reference>
<dbReference type="Proteomes" id="UP000826793">
    <property type="component" value="Unassembled WGS sequence"/>
</dbReference>
<organism evidence="5 6">
    <name type="scientific">Candidatus Acutalibacter pullicola</name>
    <dbReference type="NCBI Taxonomy" id="2838417"/>
    <lineage>
        <taxon>Bacteria</taxon>
        <taxon>Bacillati</taxon>
        <taxon>Bacillota</taxon>
        <taxon>Clostridia</taxon>
        <taxon>Eubacteriales</taxon>
        <taxon>Acutalibacteraceae</taxon>
        <taxon>Acutalibacter</taxon>
    </lineage>
</organism>
<comment type="caution">
    <text evidence="3">Lacks conserved residue(s) required for the propagation of feature annotation.</text>
</comment>
<dbReference type="GO" id="GO:0004764">
    <property type="term" value="F:shikimate 3-dehydrogenase (NADP+) activity"/>
    <property type="evidence" value="ECO:0007669"/>
    <property type="project" value="UniProtKB-UniRule"/>
</dbReference>
<reference evidence="5" key="1">
    <citation type="journal article" date="2021" name="PeerJ">
        <title>Extensive microbial diversity within the chicken gut microbiome revealed by metagenomics and culture.</title>
        <authorList>
            <person name="Gilroy R."/>
            <person name="Ravi A."/>
            <person name="Getino M."/>
            <person name="Pursley I."/>
            <person name="Horton D.L."/>
            <person name="Alikhan N.F."/>
            <person name="Baker D."/>
            <person name="Gharbi K."/>
            <person name="Hall N."/>
            <person name="Watson M."/>
            <person name="Adriaenssens E.M."/>
            <person name="Foster-Nyarko E."/>
            <person name="Jarju S."/>
            <person name="Secka A."/>
            <person name="Antonio M."/>
            <person name="Oren A."/>
            <person name="Chaudhuri R.R."/>
            <person name="La Ragione R."/>
            <person name="Hildebrand F."/>
            <person name="Pallen M.J."/>
        </authorList>
    </citation>
    <scope>NUCLEOTIDE SEQUENCE</scope>
    <source>
        <strain evidence="5">CHK185-1770</strain>
    </source>
</reference>
<feature type="binding site" evidence="3">
    <location>
        <begin position="122"/>
        <end position="126"/>
    </location>
    <ligand>
        <name>NADP(+)</name>
        <dbReference type="ChEBI" id="CHEBI:58349"/>
    </ligand>
</feature>
<comment type="caution">
    <text evidence="5">The sequence shown here is derived from an EMBL/GenBank/DDBJ whole genome shotgun (WGS) entry which is preliminary data.</text>
</comment>
<dbReference type="EC" id="1.1.1.25" evidence="3"/>
<evidence type="ECO:0000256" key="2">
    <source>
        <dbReference type="ARBA" id="ARBA00023141"/>
    </source>
</evidence>
<dbReference type="HAMAP" id="MF_00222">
    <property type="entry name" value="Shikimate_DH_AroE"/>
    <property type="match status" value="1"/>
</dbReference>
<comment type="similarity">
    <text evidence="3">Belongs to the shikimate dehydrogenase family.</text>
</comment>
<feature type="binding site" evidence="3">
    <location>
        <begin position="16"/>
        <end position="18"/>
    </location>
    <ligand>
        <name>shikimate</name>
        <dbReference type="ChEBI" id="CHEBI:36208"/>
    </ligand>
</feature>
<name>A0A9D2SG73_9FIRM</name>
<evidence type="ECO:0000256" key="1">
    <source>
        <dbReference type="ARBA" id="ARBA00004871"/>
    </source>
</evidence>
<protein>
    <recommendedName>
        <fullName evidence="3">Shikimate dehydrogenase (NADP(+))</fullName>
        <shortName evidence="3">SDH</shortName>
        <ecNumber evidence="3">1.1.1.25</ecNumber>
    </recommendedName>
</protein>